<dbReference type="PROSITE" id="PS50158">
    <property type="entry name" value="ZF_CCHC"/>
    <property type="match status" value="1"/>
</dbReference>
<feature type="domain" description="CCHC-type" evidence="3">
    <location>
        <begin position="35"/>
        <end position="50"/>
    </location>
</feature>
<dbReference type="AlphaFoldDB" id="A0AAD9GW54"/>
<organism evidence="4 5">
    <name type="scientific">Phytophthora citrophthora</name>
    <dbReference type="NCBI Taxonomy" id="4793"/>
    <lineage>
        <taxon>Eukaryota</taxon>
        <taxon>Sar</taxon>
        <taxon>Stramenopiles</taxon>
        <taxon>Oomycota</taxon>
        <taxon>Peronosporomycetes</taxon>
        <taxon>Peronosporales</taxon>
        <taxon>Peronosporaceae</taxon>
        <taxon>Phytophthora</taxon>
    </lineage>
</organism>
<gene>
    <name evidence="4" type="ORF">P3T76_002708</name>
</gene>
<name>A0AAD9GW54_9STRA</name>
<accession>A0AAD9GW54</accession>
<feature type="region of interest" description="Disordered" evidence="2">
    <location>
        <begin position="1"/>
        <end position="34"/>
    </location>
</feature>
<dbReference type="InterPro" id="IPR001878">
    <property type="entry name" value="Znf_CCHC"/>
</dbReference>
<evidence type="ECO:0000259" key="3">
    <source>
        <dbReference type="PROSITE" id="PS50158"/>
    </source>
</evidence>
<keyword evidence="1" id="KW-0479">Metal-binding</keyword>
<dbReference type="SUPFAM" id="SSF57756">
    <property type="entry name" value="Retrovirus zinc finger-like domains"/>
    <property type="match status" value="1"/>
</dbReference>
<keyword evidence="1" id="KW-0863">Zinc-finger</keyword>
<evidence type="ECO:0000256" key="2">
    <source>
        <dbReference type="SAM" id="MobiDB-lite"/>
    </source>
</evidence>
<evidence type="ECO:0000256" key="1">
    <source>
        <dbReference type="PROSITE-ProRule" id="PRU00047"/>
    </source>
</evidence>
<sequence length="101" mass="11470">MNGGSGRPQVVMSTTSAHKDKEKKFKGSGGVWKKRKCHHCGKAGHIRAQCWHYLNKTKKVARDEQKEETEKTDKKKKNKSKAEDKPGVRANMLILNDFATF</sequence>
<evidence type="ECO:0000313" key="5">
    <source>
        <dbReference type="Proteomes" id="UP001259832"/>
    </source>
</evidence>
<proteinExistence type="predicted"/>
<reference evidence="4" key="1">
    <citation type="submission" date="2023-08" db="EMBL/GenBank/DDBJ databases">
        <title>Reference Genome Resource for the Citrus Pathogen Phytophthora citrophthora.</title>
        <authorList>
            <person name="Moller H."/>
            <person name="Coetzee B."/>
            <person name="Rose L.J."/>
            <person name="Van Niekerk J.M."/>
        </authorList>
    </citation>
    <scope>NUCLEOTIDE SEQUENCE</scope>
    <source>
        <strain evidence="4">STE-U-9442</strain>
    </source>
</reference>
<keyword evidence="5" id="KW-1185">Reference proteome</keyword>
<evidence type="ECO:0000313" key="4">
    <source>
        <dbReference type="EMBL" id="KAK1945660.1"/>
    </source>
</evidence>
<keyword evidence="1" id="KW-0862">Zinc</keyword>
<feature type="compositionally biased region" description="Basic and acidic residues" evidence="2">
    <location>
        <begin position="60"/>
        <end position="73"/>
    </location>
</feature>
<dbReference type="GO" id="GO:0008270">
    <property type="term" value="F:zinc ion binding"/>
    <property type="evidence" value="ECO:0007669"/>
    <property type="project" value="UniProtKB-KW"/>
</dbReference>
<dbReference type="EMBL" id="JASMQC010000004">
    <property type="protein sequence ID" value="KAK1945660.1"/>
    <property type="molecule type" value="Genomic_DNA"/>
</dbReference>
<dbReference type="GO" id="GO:0003676">
    <property type="term" value="F:nucleic acid binding"/>
    <property type="evidence" value="ECO:0007669"/>
    <property type="project" value="InterPro"/>
</dbReference>
<protein>
    <recommendedName>
        <fullName evidence="3">CCHC-type domain-containing protein</fullName>
    </recommendedName>
</protein>
<feature type="region of interest" description="Disordered" evidence="2">
    <location>
        <begin position="59"/>
        <end position="89"/>
    </location>
</feature>
<dbReference type="Proteomes" id="UP001259832">
    <property type="component" value="Unassembled WGS sequence"/>
</dbReference>
<comment type="caution">
    <text evidence="4">The sequence shown here is derived from an EMBL/GenBank/DDBJ whole genome shotgun (WGS) entry which is preliminary data.</text>
</comment>
<dbReference type="InterPro" id="IPR036875">
    <property type="entry name" value="Znf_CCHC_sf"/>
</dbReference>